<reference evidence="1 2" key="1">
    <citation type="submission" date="2018-11" db="EMBL/GenBank/DDBJ databases">
        <authorList>
            <consortium name="Pathogen Informatics"/>
        </authorList>
    </citation>
    <scope>NUCLEOTIDE SEQUENCE [LARGE SCALE GENOMIC DNA]</scope>
</reference>
<evidence type="ECO:0000313" key="1">
    <source>
        <dbReference type="EMBL" id="VDN28448.1"/>
    </source>
</evidence>
<keyword evidence="2" id="KW-1185">Reference proteome</keyword>
<evidence type="ECO:0000313" key="2">
    <source>
        <dbReference type="Proteomes" id="UP000281553"/>
    </source>
</evidence>
<accession>A0A3P7N055</accession>
<sequence length="68" mass="7537">MLAELPSRCSLVVSNNPIAEHEEYRPVVLGTLPHLEKLDKEAATKDEIAEAINLVETRVSQLLLASRN</sequence>
<protein>
    <recommendedName>
        <fullName evidence="3">U2A'/phosphoprotein 32 family A C-terminal domain-containing protein</fullName>
    </recommendedName>
</protein>
<dbReference type="Gene3D" id="3.80.10.10">
    <property type="entry name" value="Ribonuclease Inhibitor"/>
    <property type="match status" value="1"/>
</dbReference>
<dbReference type="Proteomes" id="UP000281553">
    <property type="component" value="Unassembled WGS sequence"/>
</dbReference>
<organism evidence="1 2">
    <name type="scientific">Dibothriocephalus latus</name>
    <name type="common">Fish tapeworm</name>
    <name type="synonym">Diphyllobothrium latum</name>
    <dbReference type="NCBI Taxonomy" id="60516"/>
    <lineage>
        <taxon>Eukaryota</taxon>
        <taxon>Metazoa</taxon>
        <taxon>Spiralia</taxon>
        <taxon>Lophotrochozoa</taxon>
        <taxon>Platyhelminthes</taxon>
        <taxon>Cestoda</taxon>
        <taxon>Eucestoda</taxon>
        <taxon>Diphyllobothriidea</taxon>
        <taxon>Diphyllobothriidae</taxon>
        <taxon>Dibothriocephalus</taxon>
    </lineage>
</organism>
<gene>
    <name evidence="1" type="ORF">DILT_LOCUS15176</name>
</gene>
<dbReference type="EMBL" id="UYRU01077737">
    <property type="protein sequence ID" value="VDN28448.1"/>
    <property type="molecule type" value="Genomic_DNA"/>
</dbReference>
<name>A0A3P7N055_DIBLA</name>
<dbReference type="OrthoDB" id="1517790at2759"/>
<evidence type="ECO:0008006" key="3">
    <source>
        <dbReference type="Google" id="ProtNLM"/>
    </source>
</evidence>
<dbReference type="InterPro" id="IPR032675">
    <property type="entry name" value="LRR_dom_sf"/>
</dbReference>
<proteinExistence type="predicted"/>
<dbReference type="AlphaFoldDB" id="A0A3P7N055"/>